<dbReference type="InterPro" id="IPR029063">
    <property type="entry name" value="SAM-dependent_MTases_sf"/>
</dbReference>
<accession>A0ABS5R0L1</accession>
<dbReference type="Proteomes" id="UP001519503">
    <property type="component" value="Unassembled WGS sequence"/>
</dbReference>
<organism evidence="1 2">
    <name type="scientific">Fructobacillus parabroussonetiae</name>
    <dbReference type="NCBI Taxonomy" id="2713174"/>
    <lineage>
        <taxon>Bacteria</taxon>
        <taxon>Bacillati</taxon>
        <taxon>Bacillota</taxon>
        <taxon>Bacilli</taxon>
        <taxon>Lactobacillales</taxon>
        <taxon>Lactobacillaceae</taxon>
        <taxon>Fructobacillus</taxon>
    </lineage>
</organism>
<sequence>MVFSNERFLQNFLENEVKTGMLVVDGCAGNGQKTRFLASHVGSEGMVLSFHEEREEANKTAASLFMAGLQDRVTVENGRLSADALRQELGRLTKVDLLLLDYSQSTAVDRHTINDECESAWPFLKDGGQLILALPVTDNLSSIQRSVVTDFEGPFSAACFTAKDGATLLFEKESSKEETV</sequence>
<dbReference type="Gene3D" id="3.40.50.150">
    <property type="entry name" value="Vaccinia Virus protein VP39"/>
    <property type="match status" value="1"/>
</dbReference>
<keyword evidence="2" id="KW-1185">Reference proteome</keyword>
<evidence type="ECO:0000313" key="2">
    <source>
        <dbReference type="Proteomes" id="UP001519503"/>
    </source>
</evidence>
<dbReference type="SUPFAM" id="SSF53335">
    <property type="entry name" value="S-adenosyl-L-methionine-dependent methyltransferases"/>
    <property type="match status" value="1"/>
</dbReference>
<dbReference type="RefSeq" id="WP_213821850.1">
    <property type="nucleotide sequence ID" value="NZ_JAAMFL010000007.1"/>
</dbReference>
<evidence type="ECO:0000313" key="1">
    <source>
        <dbReference type="EMBL" id="MBS9337692.1"/>
    </source>
</evidence>
<evidence type="ECO:0008006" key="3">
    <source>
        <dbReference type="Google" id="ProtNLM"/>
    </source>
</evidence>
<protein>
    <recommendedName>
        <fullName evidence="3">SAM-dependent methyltransferase</fullName>
    </recommendedName>
</protein>
<reference evidence="1 2" key="1">
    <citation type="submission" date="2020-02" db="EMBL/GenBank/DDBJ databases">
        <title>Fructobacillus sp. isolated from paper mulberry of Taiwan.</title>
        <authorList>
            <person name="Lin S.-T."/>
        </authorList>
    </citation>
    <scope>NUCLEOTIDE SEQUENCE [LARGE SCALE GENOMIC DNA]</scope>
    <source>
        <strain evidence="1 2">S1-1</strain>
    </source>
</reference>
<comment type="caution">
    <text evidence="1">The sequence shown here is derived from an EMBL/GenBank/DDBJ whole genome shotgun (WGS) entry which is preliminary data.</text>
</comment>
<dbReference type="EMBL" id="JAAMFL010000007">
    <property type="protein sequence ID" value="MBS9337692.1"/>
    <property type="molecule type" value="Genomic_DNA"/>
</dbReference>
<gene>
    <name evidence="1" type="ORF">G6R30_04360</name>
</gene>
<name>A0ABS5R0L1_9LACO</name>
<proteinExistence type="predicted"/>